<dbReference type="EMBL" id="PQXI01000122">
    <property type="protein sequence ID" value="TGO23786.1"/>
    <property type="molecule type" value="Genomic_DNA"/>
</dbReference>
<keyword evidence="2" id="KW-1185">Reference proteome</keyword>
<name>A0A4Z1FGN0_9HELO</name>
<sequence length="211" mass="23923">MKTTTQSSKSKTKPHKVTMSVASRRINAISKYTSIGKIKAQIKKDTNKQSSPIVLPSNLLERSLNKVASFLGLSFPSPKLFCIKMRRLWNIILITATVSWRHSIERNPLNANCSHVDYAPLQDLKKTKNMTWNAIQAIHVERFPDKLVPKSGNVLSSCASSYYHKLWVIIEAEKQNVASAQATQNPEFVFPDDDDDEDYVYNERALDIQAK</sequence>
<proteinExistence type="predicted"/>
<reference evidence="1 2" key="1">
    <citation type="submission" date="2017-12" db="EMBL/GenBank/DDBJ databases">
        <title>Comparative genomics of Botrytis spp.</title>
        <authorList>
            <person name="Valero-Jimenez C.A."/>
            <person name="Tapia P."/>
            <person name="Veloso J."/>
            <person name="Silva-Moreno E."/>
            <person name="Staats M."/>
            <person name="Valdes J.H."/>
            <person name="Van Kan J.A.L."/>
        </authorList>
    </citation>
    <scope>NUCLEOTIDE SEQUENCE [LARGE SCALE GENOMIC DNA]</scope>
    <source>
        <strain evidence="1 2">Bp0003</strain>
    </source>
</reference>
<organism evidence="1 2">
    <name type="scientific">Botrytis paeoniae</name>
    <dbReference type="NCBI Taxonomy" id="278948"/>
    <lineage>
        <taxon>Eukaryota</taxon>
        <taxon>Fungi</taxon>
        <taxon>Dikarya</taxon>
        <taxon>Ascomycota</taxon>
        <taxon>Pezizomycotina</taxon>
        <taxon>Leotiomycetes</taxon>
        <taxon>Helotiales</taxon>
        <taxon>Sclerotiniaceae</taxon>
        <taxon>Botrytis</taxon>
    </lineage>
</organism>
<accession>A0A4Z1FGN0</accession>
<comment type="caution">
    <text evidence="1">The sequence shown here is derived from an EMBL/GenBank/DDBJ whole genome shotgun (WGS) entry which is preliminary data.</text>
</comment>
<evidence type="ECO:0000313" key="2">
    <source>
        <dbReference type="Proteomes" id="UP000297910"/>
    </source>
</evidence>
<gene>
    <name evidence="1" type="ORF">BPAE_0122g00090</name>
</gene>
<protein>
    <submittedName>
        <fullName evidence="1">Uncharacterized protein</fullName>
    </submittedName>
</protein>
<dbReference type="Proteomes" id="UP000297910">
    <property type="component" value="Unassembled WGS sequence"/>
</dbReference>
<dbReference type="AlphaFoldDB" id="A0A4Z1FGN0"/>
<evidence type="ECO:0000313" key="1">
    <source>
        <dbReference type="EMBL" id="TGO23786.1"/>
    </source>
</evidence>